<sequence length="795" mass="89668">MHTRVLSRRPQTHDASVALDDELVCLLMEIERIYLQHPRHLQIRIERWVDKISEPILNVQWKRSANDHALLLLEMTRSGVFRAPFDRNPPHGPLRTLPRYMIHARDSVTNKPLARDGKHSWGQAYERVVMRTSSPAEVHTPRATRSASYVEMTNQTLDALETSLESERTKCAALTAQVQELKVVASTQADALAAVKHELKHVKNLHQREIERLQQLHAVDIDTLKKRHHEQMQRAILANDRVLAAQRADASVAPSGCASSVDEFLSFIERFQHETAVLTQHSYTPATPNTVIPPTMMKKQRSLHEYFVKPKRKAVVLDEADADAADDVVERRTALETTLNFDDDDDDAEDDDDGDEPQPKRIDFNALLSQTQKSEPDYEQPPELEPPAYHPWSQDFGTAPCFSNMYSQDAFCDFSTPQDQPVLHMSHPRSPSPVKKRPRTVPRLTVMPFNESPIAPARAKPDAEGTHKAPLRPTTTPMKQKPIALPRPVASIPEEIASVPEINTNPFAAAMDDRRRPKKRSLPPPLWLGTTNSSTSKYLLEFVEQEVLGSGSFSKVLKCIKRFDGWVYAIKKSKRHFRGNSDKQRALREVHALAALSASPHIVQYFDAWIEDDLLYIQLEYCHGCSLQSFLAESKPIAEVTLRKLLAHIARALRDMHALKLVHMDIKVDNMLRAANGVYKLGDLGTVVSMDGAMEIMEGDYRYLSRELLEGNRSHLSAGDIFALGASIYELARGVPLPSEGDEWQTIRDGDLATFRHYSSSLQHLIGSMMHPDPLQRPTADEILQHEAILAVADA</sequence>
<dbReference type="Pfam" id="PF14846">
    <property type="entry name" value="DUF4485"/>
    <property type="match status" value="1"/>
</dbReference>
<dbReference type="InterPro" id="IPR011009">
    <property type="entry name" value="Kinase-like_dom_sf"/>
</dbReference>
<dbReference type="STRING" id="1156394.T0S4G7"/>
<dbReference type="PROSITE" id="PS00107">
    <property type="entry name" value="PROTEIN_KINASE_ATP"/>
    <property type="match status" value="1"/>
</dbReference>
<feature type="compositionally biased region" description="Acidic residues" evidence="8">
    <location>
        <begin position="341"/>
        <end position="356"/>
    </location>
</feature>
<dbReference type="Gene3D" id="1.10.510.10">
    <property type="entry name" value="Transferase(Phosphotransferase) domain 1"/>
    <property type="match status" value="1"/>
</dbReference>
<feature type="region of interest" description="Disordered" evidence="8">
    <location>
        <begin position="336"/>
        <end position="392"/>
    </location>
</feature>
<dbReference type="GO" id="GO:0005634">
    <property type="term" value="C:nucleus"/>
    <property type="evidence" value="ECO:0007669"/>
    <property type="project" value="TreeGrafter"/>
</dbReference>
<feature type="coiled-coil region" evidence="7">
    <location>
        <begin position="150"/>
        <end position="216"/>
    </location>
</feature>
<protein>
    <submittedName>
        <fullName evidence="10">WEE/WEE1 protein kinase</fullName>
    </submittedName>
</protein>
<dbReference type="InterPro" id="IPR017441">
    <property type="entry name" value="Protein_kinase_ATP_BS"/>
</dbReference>
<dbReference type="AlphaFoldDB" id="T0S4G7"/>
<dbReference type="eggNOG" id="KOG0601">
    <property type="taxonomic scope" value="Eukaryota"/>
</dbReference>
<evidence type="ECO:0000256" key="7">
    <source>
        <dbReference type="SAM" id="Coils"/>
    </source>
</evidence>
<keyword evidence="7" id="KW-0175">Coiled coil</keyword>
<dbReference type="OrthoDB" id="5337378at2759"/>
<dbReference type="GeneID" id="19945920"/>
<dbReference type="GO" id="GO:0005524">
    <property type="term" value="F:ATP binding"/>
    <property type="evidence" value="ECO:0007669"/>
    <property type="project" value="UniProtKB-UniRule"/>
</dbReference>
<reference evidence="10 11" key="1">
    <citation type="submission" date="2012-04" db="EMBL/GenBank/DDBJ databases">
        <title>The Genome Sequence of Saprolegnia declina VS20.</title>
        <authorList>
            <consortium name="The Broad Institute Genome Sequencing Platform"/>
            <person name="Russ C."/>
            <person name="Nusbaum C."/>
            <person name="Tyler B."/>
            <person name="van West P."/>
            <person name="Dieguez-Uribeondo J."/>
            <person name="de Bruijn I."/>
            <person name="Tripathy S."/>
            <person name="Jiang R."/>
            <person name="Young S.K."/>
            <person name="Zeng Q."/>
            <person name="Gargeya S."/>
            <person name="Fitzgerald M."/>
            <person name="Haas B."/>
            <person name="Abouelleil A."/>
            <person name="Alvarado L."/>
            <person name="Arachchi H.M."/>
            <person name="Berlin A."/>
            <person name="Chapman S.B."/>
            <person name="Goldberg J."/>
            <person name="Griggs A."/>
            <person name="Gujja S."/>
            <person name="Hansen M."/>
            <person name="Howarth C."/>
            <person name="Imamovic A."/>
            <person name="Larimer J."/>
            <person name="McCowen C."/>
            <person name="Montmayeur A."/>
            <person name="Murphy C."/>
            <person name="Neiman D."/>
            <person name="Pearson M."/>
            <person name="Priest M."/>
            <person name="Roberts A."/>
            <person name="Saif S."/>
            <person name="Shea T."/>
            <person name="Sisk P."/>
            <person name="Sykes S."/>
            <person name="Wortman J."/>
            <person name="Nusbaum C."/>
            <person name="Birren B."/>
        </authorList>
    </citation>
    <scope>NUCLEOTIDE SEQUENCE [LARGE SCALE GENOMIC DNA]</scope>
    <source>
        <strain evidence="10 11">VS20</strain>
    </source>
</reference>
<dbReference type="OMA" id="SKVYKCM"/>
<evidence type="ECO:0000256" key="6">
    <source>
        <dbReference type="PROSITE-ProRule" id="PRU10141"/>
    </source>
</evidence>
<proteinExistence type="predicted"/>
<dbReference type="PANTHER" id="PTHR11042:SF185">
    <property type="entry name" value="WEE1-LIKE PROTEIN KINASE"/>
    <property type="match status" value="1"/>
</dbReference>
<accession>T0S4G7</accession>
<keyword evidence="2 6" id="KW-0547">Nucleotide-binding</keyword>
<evidence type="ECO:0000256" key="2">
    <source>
        <dbReference type="ARBA" id="ARBA00022741"/>
    </source>
</evidence>
<evidence type="ECO:0000256" key="8">
    <source>
        <dbReference type="SAM" id="MobiDB-lite"/>
    </source>
</evidence>
<dbReference type="InterPro" id="IPR050339">
    <property type="entry name" value="CC_SR_Kinase"/>
</dbReference>
<feature type="domain" description="Protein kinase" evidence="9">
    <location>
        <begin position="542"/>
        <end position="789"/>
    </location>
</feature>
<evidence type="ECO:0000259" key="9">
    <source>
        <dbReference type="PROSITE" id="PS50011"/>
    </source>
</evidence>
<dbReference type="SUPFAM" id="SSF56112">
    <property type="entry name" value="Protein kinase-like (PK-like)"/>
    <property type="match status" value="1"/>
</dbReference>
<organism evidence="10 11">
    <name type="scientific">Saprolegnia diclina (strain VS20)</name>
    <dbReference type="NCBI Taxonomy" id="1156394"/>
    <lineage>
        <taxon>Eukaryota</taxon>
        <taxon>Sar</taxon>
        <taxon>Stramenopiles</taxon>
        <taxon>Oomycota</taxon>
        <taxon>Saprolegniomycetes</taxon>
        <taxon>Saprolegniales</taxon>
        <taxon>Saprolegniaceae</taxon>
        <taxon>Saprolegnia</taxon>
    </lineage>
</organism>
<dbReference type="RefSeq" id="XP_008609117.1">
    <property type="nucleotide sequence ID" value="XM_008610895.1"/>
</dbReference>
<evidence type="ECO:0000256" key="3">
    <source>
        <dbReference type="ARBA" id="ARBA00022777"/>
    </source>
</evidence>
<keyword evidence="4 6" id="KW-0067">ATP-binding</keyword>
<dbReference type="Pfam" id="PF00069">
    <property type="entry name" value="Pkinase"/>
    <property type="match status" value="1"/>
</dbReference>
<keyword evidence="1" id="KW-0808">Transferase</keyword>
<evidence type="ECO:0000256" key="5">
    <source>
        <dbReference type="ARBA" id="ARBA00023193"/>
    </source>
</evidence>
<keyword evidence="5" id="KW-0652">Protein synthesis inhibitor</keyword>
<keyword evidence="11" id="KW-1185">Reference proteome</keyword>
<evidence type="ECO:0000256" key="4">
    <source>
        <dbReference type="ARBA" id="ARBA00022840"/>
    </source>
</evidence>
<dbReference type="PANTHER" id="PTHR11042">
    <property type="entry name" value="EUKARYOTIC TRANSLATION INITIATION FACTOR 2-ALPHA KINASE EIF2-ALPHA KINASE -RELATED"/>
    <property type="match status" value="1"/>
</dbReference>
<dbReference type="InterPro" id="IPR027831">
    <property type="entry name" value="DUF4485"/>
</dbReference>
<dbReference type="VEuPathDB" id="FungiDB:SDRG_05193"/>
<dbReference type="Gene3D" id="3.30.200.20">
    <property type="entry name" value="Phosphorylase Kinase, domain 1"/>
    <property type="match status" value="1"/>
</dbReference>
<feature type="binding site" evidence="6">
    <location>
        <position position="572"/>
    </location>
    <ligand>
        <name>ATP</name>
        <dbReference type="ChEBI" id="CHEBI:30616"/>
    </ligand>
</feature>
<dbReference type="InterPro" id="IPR000719">
    <property type="entry name" value="Prot_kinase_dom"/>
</dbReference>
<feature type="region of interest" description="Disordered" evidence="8">
    <location>
        <begin position="453"/>
        <end position="484"/>
    </location>
</feature>
<feature type="region of interest" description="Disordered" evidence="8">
    <location>
        <begin position="507"/>
        <end position="527"/>
    </location>
</feature>
<evidence type="ECO:0000313" key="11">
    <source>
        <dbReference type="Proteomes" id="UP000030762"/>
    </source>
</evidence>
<dbReference type="GO" id="GO:0017148">
    <property type="term" value="P:negative regulation of translation"/>
    <property type="evidence" value="ECO:0007669"/>
    <property type="project" value="UniProtKB-KW"/>
</dbReference>
<dbReference type="EMBL" id="JH767144">
    <property type="protein sequence ID" value="EQC37597.1"/>
    <property type="molecule type" value="Genomic_DNA"/>
</dbReference>
<dbReference type="SMART" id="SM00220">
    <property type="entry name" value="S_TKc"/>
    <property type="match status" value="1"/>
</dbReference>
<keyword evidence="3 10" id="KW-0418">Kinase</keyword>
<gene>
    <name evidence="10" type="ORF">SDRG_05193</name>
</gene>
<dbReference type="GO" id="GO:0005737">
    <property type="term" value="C:cytoplasm"/>
    <property type="evidence" value="ECO:0007669"/>
    <property type="project" value="TreeGrafter"/>
</dbReference>
<dbReference type="Proteomes" id="UP000030762">
    <property type="component" value="Unassembled WGS sequence"/>
</dbReference>
<dbReference type="GO" id="GO:0004713">
    <property type="term" value="F:protein tyrosine kinase activity"/>
    <property type="evidence" value="ECO:0007669"/>
    <property type="project" value="TreeGrafter"/>
</dbReference>
<name>T0S4G7_SAPDV</name>
<dbReference type="InParanoid" id="T0S4G7"/>
<evidence type="ECO:0000256" key="1">
    <source>
        <dbReference type="ARBA" id="ARBA00022679"/>
    </source>
</evidence>
<dbReference type="PROSITE" id="PS50011">
    <property type="entry name" value="PROTEIN_KINASE_DOM"/>
    <property type="match status" value="1"/>
</dbReference>
<evidence type="ECO:0000313" key="10">
    <source>
        <dbReference type="EMBL" id="EQC37597.1"/>
    </source>
</evidence>